<reference evidence="3" key="2">
    <citation type="submission" date="2018-05" db="EMBL/GenBank/DDBJ databases">
        <title>OpunRS2 (Oryza punctata Reference Sequence Version 2).</title>
        <authorList>
            <person name="Zhang J."/>
            <person name="Kudrna D."/>
            <person name="Lee S."/>
            <person name="Talag J."/>
            <person name="Welchert J."/>
            <person name="Wing R.A."/>
        </authorList>
    </citation>
    <scope>NUCLEOTIDE SEQUENCE [LARGE SCALE GENOMIC DNA]</scope>
</reference>
<dbReference type="OMA" id="TRSYIMA"/>
<keyword evidence="4" id="KW-1185">Reference proteome</keyword>
<evidence type="ECO:0000256" key="2">
    <source>
        <dbReference type="ARBA" id="ARBA00023002"/>
    </source>
</evidence>
<dbReference type="Proteomes" id="UP000026962">
    <property type="component" value="Chromosome 1"/>
</dbReference>
<dbReference type="Gramene" id="OPUNC01G41800.1">
    <property type="protein sequence ID" value="OPUNC01G41800.1"/>
    <property type="gene ID" value="OPUNC01G41800"/>
</dbReference>
<dbReference type="InterPro" id="IPR002347">
    <property type="entry name" value="SDR_fam"/>
</dbReference>
<evidence type="ECO:0000313" key="4">
    <source>
        <dbReference type="Proteomes" id="UP000026962"/>
    </source>
</evidence>
<sequence length="584" mass="59975">METASTPAASRARRWSLAGKTALVTGGTKGIGRAIVEELAGFGVRVHTCSRHDADLQDCLRRWNAAGEGGLGLGLAGAAALVTGSVCDVSVRGDREALLAAARGALGGRLDILVNNVGQTLFGAAAETTAEDYARIMATNLESCFHLAQLAHPLLVDAASSDGAATVVNISSVAGFIAYPALSVYSATKGAMNQLTRSLAAEWARDGIRVNCVAPGGVRTDIAGTSGVALEPEAARAMAEREMARAAMGRIGEPEEVASLVAFLCMPAASYITGQLSIHMQSLKAGSPFLRAVWSEHKSSMAAASRAQRWSLAGKTALVTGGTKGIGRAIVEELAGFGVRVHTCSRHDADLQDCLRRWNAAGEGGLGLGLAGAAAPAVTGSVCDVSVRGDREALVAAAREALGGRLDILVNNAGQVIVGPAAETAPEEYARLMATNLESCFHLAQLAHPLLRDAAAAAGGGSSVVNISSTSAFYATPHLAVYSATKGGMNQLTRCLAAEWALDGVRVNAVAPGGTRTDIFNNSGVTLDGESMRRLADAGGMDRVPMRRIGEPEEVAAAVAFLCMPASSYITGQVICVDGGRTIV</sequence>
<dbReference type="AlphaFoldDB" id="A0A0E0JT76"/>
<reference evidence="3" key="1">
    <citation type="submission" date="2015-04" db="UniProtKB">
        <authorList>
            <consortium name="EnsemblPlants"/>
        </authorList>
    </citation>
    <scope>IDENTIFICATION</scope>
</reference>
<dbReference type="eggNOG" id="KOG0725">
    <property type="taxonomic scope" value="Eukaryota"/>
</dbReference>
<name>A0A0E0JT76_ORYPU</name>
<dbReference type="FunFam" id="3.40.50.720:FF:000084">
    <property type="entry name" value="Short-chain dehydrogenase reductase"/>
    <property type="match status" value="2"/>
</dbReference>
<evidence type="ECO:0000256" key="1">
    <source>
        <dbReference type="ARBA" id="ARBA00022857"/>
    </source>
</evidence>
<dbReference type="PANTHER" id="PTHR42898:SF5">
    <property type="entry name" value="OS01G0930900 PROTEIN"/>
    <property type="match status" value="1"/>
</dbReference>
<proteinExistence type="predicted"/>
<dbReference type="Gene3D" id="3.40.50.720">
    <property type="entry name" value="NAD(P)-binding Rossmann-like Domain"/>
    <property type="match status" value="2"/>
</dbReference>
<dbReference type="GO" id="GO:0016491">
    <property type="term" value="F:oxidoreductase activity"/>
    <property type="evidence" value="ECO:0007669"/>
    <property type="project" value="UniProtKB-KW"/>
</dbReference>
<dbReference type="EnsemblPlants" id="OPUNC01G41800.1">
    <property type="protein sequence ID" value="OPUNC01G41800.1"/>
    <property type="gene ID" value="OPUNC01G41800"/>
</dbReference>
<dbReference type="Pfam" id="PF13561">
    <property type="entry name" value="adh_short_C2"/>
    <property type="match status" value="2"/>
</dbReference>
<accession>A0A0E0JT76</accession>
<evidence type="ECO:0000313" key="3">
    <source>
        <dbReference type="EnsemblPlants" id="OPUNC01G41800.1"/>
    </source>
</evidence>
<dbReference type="InterPro" id="IPR036291">
    <property type="entry name" value="NAD(P)-bd_dom_sf"/>
</dbReference>
<dbReference type="PRINTS" id="PR00081">
    <property type="entry name" value="GDHRDH"/>
</dbReference>
<organism evidence="3">
    <name type="scientific">Oryza punctata</name>
    <name type="common">Red rice</name>
    <dbReference type="NCBI Taxonomy" id="4537"/>
    <lineage>
        <taxon>Eukaryota</taxon>
        <taxon>Viridiplantae</taxon>
        <taxon>Streptophyta</taxon>
        <taxon>Embryophyta</taxon>
        <taxon>Tracheophyta</taxon>
        <taxon>Spermatophyta</taxon>
        <taxon>Magnoliopsida</taxon>
        <taxon>Liliopsida</taxon>
        <taxon>Poales</taxon>
        <taxon>Poaceae</taxon>
        <taxon>BOP clade</taxon>
        <taxon>Oryzoideae</taxon>
        <taxon>Oryzeae</taxon>
        <taxon>Oryzinae</taxon>
        <taxon>Oryza</taxon>
    </lineage>
</organism>
<dbReference type="SUPFAM" id="SSF51735">
    <property type="entry name" value="NAD(P)-binding Rossmann-fold domains"/>
    <property type="match status" value="2"/>
</dbReference>
<dbReference type="InterPro" id="IPR020904">
    <property type="entry name" value="Sc_DH/Rdtase_CS"/>
</dbReference>
<keyword evidence="2" id="KW-0560">Oxidoreductase</keyword>
<dbReference type="PRINTS" id="PR00080">
    <property type="entry name" value="SDRFAMILY"/>
</dbReference>
<dbReference type="PROSITE" id="PS00061">
    <property type="entry name" value="ADH_SHORT"/>
    <property type="match status" value="2"/>
</dbReference>
<protein>
    <submittedName>
        <fullName evidence="3">Uncharacterized protein</fullName>
    </submittedName>
</protein>
<dbReference type="PANTHER" id="PTHR42898">
    <property type="entry name" value="TROPINONE REDUCTASE"/>
    <property type="match status" value="1"/>
</dbReference>
<dbReference type="InterPro" id="IPR045000">
    <property type="entry name" value="TR"/>
</dbReference>
<keyword evidence="1" id="KW-0521">NADP</keyword>
<dbReference type="HOGENOM" id="CLU_010194_50_1_1"/>
<dbReference type="STRING" id="4537.A0A0E0JT76"/>